<feature type="region of interest" description="Disordered" evidence="1">
    <location>
        <begin position="45"/>
        <end position="65"/>
    </location>
</feature>
<sequence>MPLPQSRATPSHIWRGQEKHTIPPARACRGIGGVMEPRRDVAIQDTRDPGYVHPKGRYEAQPGQV</sequence>
<dbReference type="EMBL" id="LNQE01001319">
    <property type="protein sequence ID" value="KUG19173.1"/>
    <property type="molecule type" value="Genomic_DNA"/>
</dbReference>
<dbReference type="AlphaFoldDB" id="A0A0W8FE62"/>
<evidence type="ECO:0000313" key="2">
    <source>
        <dbReference type="EMBL" id="KUG19173.1"/>
    </source>
</evidence>
<accession>A0A0W8FE62</accession>
<gene>
    <name evidence="2" type="ORF">ASZ90_011116</name>
</gene>
<protein>
    <submittedName>
        <fullName evidence="2">Uncharacterized protein</fullName>
    </submittedName>
</protein>
<name>A0A0W8FE62_9ZZZZ</name>
<comment type="caution">
    <text evidence="2">The sequence shown here is derived from an EMBL/GenBank/DDBJ whole genome shotgun (WGS) entry which is preliminary data.</text>
</comment>
<evidence type="ECO:0000256" key="1">
    <source>
        <dbReference type="SAM" id="MobiDB-lite"/>
    </source>
</evidence>
<proteinExistence type="predicted"/>
<reference evidence="2" key="1">
    <citation type="journal article" date="2015" name="Proc. Natl. Acad. Sci. U.S.A.">
        <title>Networks of energetic and metabolic interactions define dynamics in microbial communities.</title>
        <authorList>
            <person name="Embree M."/>
            <person name="Liu J.K."/>
            <person name="Al-Bassam M.M."/>
            <person name="Zengler K."/>
        </authorList>
    </citation>
    <scope>NUCLEOTIDE SEQUENCE</scope>
</reference>
<organism evidence="2">
    <name type="scientific">hydrocarbon metagenome</name>
    <dbReference type="NCBI Taxonomy" id="938273"/>
    <lineage>
        <taxon>unclassified sequences</taxon>
        <taxon>metagenomes</taxon>
        <taxon>ecological metagenomes</taxon>
    </lineage>
</organism>